<feature type="transmembrane region" description="Helical" evidence="1">
    <location>
        <begin position="238"/>
        <end position="258"/>
    </location>
</feature>
<sequence>MNNKRISIIIPTYNSSIILEENIKIISSYKQCKIFVIDDGSVSDEARKNKIICNNYGCNYTYTLNQGPSHARYVGLLDSDTEFCFFLDTDDYIAEFALDWGVNYLLENNEVDAIVFRSDYVEEFNCKNETGNIFTIKKYNRGLIQECIECLGYPKQFTLGWNQSNTLYRRNKIIDAYKIRYLTWGEDIPLKLKLISVMSLISVRTLGGSQIKISYGRGYKYTPKQIVELALEVYRTSLNNAFCLAFITVIRYMLSYFYKRLKQLSSKRK</sequence>
<dbReference type="GO" id="GO:0016740">
    <property type="term" value="F:transferase activity"/>
    <property type="evidence" value="ECO:0007669"/>
    <property type="project" value="UniProtKB-KW"/>
</dbReference>
<dbReference type="Pfam" id="PF00535">
    <property type="entry name" value="Glycos_transf_2"/>
    <property type="match status" value="1"/>
</dbReference>
<dbReference type="Gene3D" id="3.90.550.10">
    <property type="entry name" value="Spore Coat Polysaccharide Biosynthesis Protein SpsA, Chain A"/>
    <property type="match status" value="1"/>
</dbReference>
<name>A0A1X3JDT0_ECOLX</name>
<dbReference type="RefSeq" id="WP_001445975.1">
    <property type="nucleotide sequence ID" value="NZ_ADJB01000070.1"/>
</dbReference>
<dbReference type="EMBL" id="ADJB01000070">
    <property type="protein sequence ID" value="OSL06238.1"/>
    <property type="molecule type" value="Genomic_DNA"/>
</dbReference>
<evidence type="ECO:0000259" key="2">
    <source>
        <dbReference type="Pfam" id="PF00535"/>
    </source>
</evidence>
<gene>
    <name evidence="3" type="ORF">ECVG_00030</name>
</gene>
<comment type="caution">
    <text evidence="3">The sequence shown here is derived from an EMBL/GenBank/DDBJ whole genome shotgun (WGS) entry which is preliminary data.</text>
</comment>
<keyword evidence="1" id="KW-0812">Transmembrane</keyword>
<accession>A0A1X3JDT0</accession>
<evidence type="ECO:0000313" key="4">
    <source>
        <dbReference type="Proteomes" id="UP000193045"/>
    </source>
</evidence>
<reference evidence="3 4" key="1">
    <citation type="submission" date="2010-04" db="EMBL/GenBank/DDBJ databases">
        <title>The Genome Sequence of Escherichia coli H386.</title>
        <authorList>
            <consortium name="The Broad Institute Genome Sequencing Platform"/>
            <consortium name="The Broad Institute Genome Sequencing Center for Infectious Disease"/>
            <person name="Feldgarden M."/>
            <person name="Gordon D.M."/>
            <person name="Johnson J.R."/>
            <person name="Johnston B.D."/>
            <person name="Young S."/>
            <person name="Zeng Q."/>
            <person name="Koehrsen M."/>
            <person name="Alvarado L."/>
            <person name="Berlin A.M."/>
            <person name="Borenstein D."/>
            <person name="Chapman S.B."/>
            <person name="Chen Z."/>
            <person name="Engels R."/>
            <person name="Freedman E."/>
            <person name="Gellesch M."/>
            <person name="Goldberg J."/>
            <person name="Griggs A."/>
            <person name="Gujja S."/>
            <person name="Heilman E.R."/>
            <person name="Heiman D.I."/>
            <person name="Hepburn T.A."/>
            <person name="Howarth C."/>
            <person name="Jen D."/>
            <person name="Larson L."/>
            <person name="Mehta T."/>
            <person name="Park D."/>
            <person name="Pearson M."/>
            <person name="Richards J."/>
            <person name="Roberts A."/>
            <person name="Saif S."/>
            <person name="Shea T.D."/>
            <person name="Shenoy N."/>
            <person name="Sisk P."/>
            <person name="Stolte C."/>
            <person name="Sykes S.N."/>
            <person name="Walk T."/>
            <person name="White J."/>
            <person name="Yandava C."/>
            <person name="Haas B."/>
            <person name="Henn M.R."/>
            <person name="Nusbaum C."/>
            <person name="Birren B."/>
        </authorList>
    </citation>
    <scope>NUCLEOTIDE SEQUENCE [LARGE SCALE GENOMIC DNA]</scope>
    <source>
        <strain evidence="3 4">H386</strain>
    </source>
</reference>
<dbReference type="Proteomes" id="UP000193045">
    <property type="component" value="Unassembled WGS sequence"/>
</dbReference>
<keyword evidence="3" id="KW-0808">Transferase</keyword>
<proteinExistence type="predicted"/>
<evidence type="ECO:0000256" key="1">
    <source>
        <dbReference type="SAM" id="Phobius"/>
    </source>
</evidence>
<dbReference type="CDD" id="cd00761">
    <property type="entry name" value="Glyco_tranf_GTA_type"/>
    <property type="match status" value="1"/>
</dbReference>
<dbReference type="InterPro" id="IPR029044">
    <property type="entry name" value="Nucleotide-diphossugar_trans"/>
</dbReference>
<dbReference type="AlphaFoldDB" id="A0A1X3JDT0"/>
<dbReference type="SUPFAM" id="SSF53448">
    <property type="entry name" value="Nucleotide-diphospho-sugar transferases"/>
    <property type="match status" value="1"/>
</dbReference>
<organism evidence="3 4">
    <name type="scientific">Escherichia coli H386</name>
    <dbReference type="NCBI Taxonomy" id="656397"/>
    <lineage>
        <taxon>Bacteria</taxon>
        <taxon>Pseudomonadati</taxon>
        <taxon>Pseudomonadota</taxon>
        <taxon>Gammaproteobacteria</taxon>
        <taxon>Enterobacterales</taxon>
        <taxon>Enterobacteriaceae</taxon>
        <taxon>Escherichia</taxon>
    </lineage>
</organism>
<protein>
    <submittedName>
        <fullName evidence="3">Putative glycosyl transferase, group 2 family</fullName>
    </submittedName>
</protein>
<evidence type="ECO:0000313" key="3">
    <source>
        <dbReference type="EMBL" id="OSL06238.1"/>
    </source>
</evidence>
<keyword evidence="1" id="KW-1133">Transmembrane helix</keyword>
<feature type="domain" description="Glycosyltransferase 2-like" evidence="2">
    <location>
        <begin position="7"/>
        <end position="127"/>
    </location>
</feature>
<keyword evidence="1" id="KW-0472">Membrane</keyword>
<dbReference type="InterPro" id="IPR001173">
    <property type="entry name" value="Glyco_trans_2-like"/>
</dbReference>